<feature type="domain" description="HDOD" evidence="1">
    <location>
        <begin position="204"/>
        <end position="389"/>
    </location>
</feature>
<dbReference type="EMBL" id="PPFX01000030">
    <property type="protein sequence ID" value="PNU19441.1"/>
    <property type="molecule type" value="Genomic_DNA"/>
</dbReference>
<dbReference type="Gene3D" id="1.10.3210.10">
    <property type="entry name" value="Hypothetical protein af1432"/>
    <property type="match status" value="1"/>
</dbReference>
<dbReference type="Pfam" id="PF08668">
    <property type="entry name" value="HDOD"/>
    <property type="match status" value="1"/>
</dbReference>
<dbReference type="PANTHER" id="PTHR33525:SF4">
    <property type="entry name" value="CYCLIC DI-GMP PHOSPHODIESTERASE CDGJ"/>
    <property type="match status" value="1"/>
</dbReference>
<dbReference type="PROSITE" id="PS51833">
    <property type="entry name" value="HDOD"/>
    <property type="match status" value="1"/>
</dbReference>
<dbReference type="Gene3D" id="3.20.20.450">
    <property type="entry name" value="EAL domain"/>
    <property type="match status" value="1"/>
</dbReference>
<accession>A0A2K2H854</accession>
<evidence type="ECO:0000259" key="1">
    <source>
        <dbReference type="PROSITE" id="PS51833"/>
    </source>
</evidence>
<dbReference type="PANTHER" id="PTHR33525">
    <property type="match status" value="1"/>
</dbReference>
<comment type="caution">
    <text evidence="2">The sequence shown here is derived from an EMBL/GenBank/DDBJ whole genome shotgun (WGS) entry which is preliminary data.</text>
</comment>
<dbReference type="SUPFAM" id="SSF141868">
    <property type="entry name" value="EAL domain-like"/>
    <property type="match status" value="1"/>
</dbReference>
<dbReference type="Pfam" id="PF00563">
    <property type="entry name" value="EAL"/>
    <property type="match status" value="1"/>
</dbReference>
<evidence type="ECO:0000313" key="3">
    <source>
        <dbReference type="Proteomes" id="UP000236340"/>
    </source>
</evidence>
<reference evidence="2 3" key="1">
    <citation type="journal article" date="2018" name="Genome Announc.">
        <title>Genome Sequence of Geothermobacter sp. HR-1 Iron Reducer from the Loihi Seamount.</title>
        <authorList>
            <person name="Smith H."/>
            <person name="Abuyen K."/>
            <person name="Tremblay J."/>
            <person name="Savalia P."/>
            <person name="Perez-Rodriguez I."/>
            <person name="Emerson D."/>
            <person name="Tully B."/>
            <person name="Amend J."/>
        </authorList>
    </citation>
    <scope>NUCLEOTIDE SEQUENCE [LARGE SCALE GENOMIC DNA]</scope>
    <source>
        <strain evidence="2 3">HR-1</strain>
    </source>
</reference>
<proteinExistence type="predicted"/>
<dbReference type="InterPro" id="IPR052340">
    <property type="entry name" value="RNase_Y/CdgJ"/>
</dbReference>
<dbReference type="PIRSF" id="PIRSF003180">
    <property type="entry name" value="DiGMPpdiest_YuxH"/>
    <property type="match status" value="1"/>
</dbReference>
<dbReference type="SMART" id="SM00052">
    <property type="entry name" value="EAL"/>
    <property type="match status" value="1"/>
</dbReference>
<evidence type="ECO:0000313" key="2">
    <source>
        <dbReference type="EMBL" id="PNU19441.1"/>
    </source>
</evidence>
<dbReference type="InterPro" id="IPR035919">
    <property type="entry name" value="EAL_sf"/>
</dbReference>
<organism evidence="2 3">
    <name type="scientific">Geothermobacter hydrogeniphilus</name>
    <dbReference type="NCBI Taxonomy" id="1969733"/>
    <lineage>
        <taxon>Bacteria</taxon>
        <taxon>Pseudomonadati</taxon>
        <taxon>Thermodesulfobacteriota</taxon>
        <taxon>Desulfuromonadia</taxon>
        <taxon>Desulfuromonadales</taxon>
        <taxon>Geothermobacteraceae</taxon>
        <taxon>Geothermobacter</taxon>
    </lineage>
</organism>
<dbReference type="Proteomes" id="UP000236340">
    <property type="component" value="Unassembled WGS sequence"/>
</dbReference>
<dbReference type="InterPro" id="IPR013976">
    <property type="entry name" value="HDOD"/>
</dbReference>
<dbReference type="InterPro" id="IPR014408">
    <property type="entry name" value="dGMP_Pdiesterase_EAL/HD-GYP"/>
</dbReference>
<dbReference type="AlphaFoldDB" id="A0A2K2H854"/>
<dbReference type="InterPro" id="IPR001633">
    <property type="entry name" value="EAL_dom"/>
</dbReference>
<gene>
    <name evidence="2" type="ORF">C2E25_12320</name>
</gene>
<dbReference type="SUPFAM" id="SSF109604">
    <property type="entry name" value="HD-domain/PDEase-like"/>
    <property type="match status" value="1"/>
</dbReference>
<name>A0A2K2H854_9BACT</name>
<sequence length="406" mass="45523">MPRTIMTNVYIARQPIYNRRLQVEGYELLFRSGEENRADVHDRDRATSTVLRNAFMEIGLGHLVGEKPAFINFTRNLLLDQESFPCPYEKVVLELPAYLEPDEEIVTVVADLRKRGCRFALDNFGFSDPRVPLVDLVDYIKLNLRELGLEKIPELIGHLAGCEAKLLAHCVESQQEYVACRELGIDHFQGFFFCRPEIVKGRRLPASRLSTIRLLSQLQSPEVTLEELEKIIAQDVSLSYRLLRYLNSVQFGLVSKIDSIRHAVSYLGLDNLRVWASVILLARIDEKPVELLKTSLVRGKMCELLGRESGESDHGTFFMVGLFSTLEALLDLPIGDILQDLPLAEGIKLALLGYAGNPGEALACVLAYERGEWDAVDDAPYPGDTVSQAYLKAIAWAEETIGKVAG</sequence>
<protein>
    <recommendedName>
        <fullName evidence="1">HDOD domain-containing protein</fullName>
    </recommendedName>
</protein>